<evidence type="ECO:0000313" key="2">
    <source>
        <dbReference type="EMBL" id="OAQ20983.1"/>
    </source>
</evidence>
<feature type="coiled-coil region" evidence="1">
    <location>
        <begin position="14"/>
        <end position="48"/>
    </location>
</feature>
<dbReference type="RefSeq" id="WP_068669760.1">
    <property type="nucleotide sequence ID" value="NZ_LWLG01000004.1"/>
</dbReference>
<gene>
    <name evidence="2" type="ORF">TDIS_0909</name>
</gene>
<dbReference type="STRING" id="999894.TDIS_0909"/>
<accession>A0A179D4T6</accession>
<name>A0A179D4T6_9BACT</name>
<keyword evidence="1" id="KW-0175">Coiled coil</keyword>
<sequence>MGEIKSALEIALEKAEKIGRASREELKLEELKEKGQRLAAKFLNSEEEIDLAAEIARLNPSEKGPFIKGIIFTLLRNINLPRDEYALEGAKKALLGLEIVFSAFPDVKQLTQEIERLLSQYLQHRKALYEQLKQQFESQLAGVEEALRNQMGVQVQVDVEMQPQFQEEWRKVRDQLDPQYERQLEYLKNIFAKALNQ</sequence>
<protein>
    <submittedName>
        <fullName evidence="2">Uncharacterized protein</fullName>
    </submittedName>
</protein>
<keyword evidence="3" id="KW-1185">Reference proteome</keyword>
<evidence type="ECO:0000256" key="1">
    <source>
        <dbReference type="SAM" id="Coils"/>
    </source>
</evidence>
<evidence type="ECO:0000313" key="3">
    <source>
        <dbReference type="Proteomes" id="UP000078390"/>
    </source>
</evidence>
<dbReference type="OrthoDB" id="1722738at2"/>
<dbReference type="PATRIC" id="fig|999894.6.peg.905"/>
<organism evidence="2 3">
    <name type="scientific">Thermosulfurimonas dismutans</name>
    <dbReference type="NCBI Taxonomy" id="999894"/>
    <lineage>
        <taxon>Bacteria</taxon>
        <taxon>Pseudomonadati</taxon>
        <taxon>Thermodesulfobacteriota</taxon>
        <taxon>Thermodesulfobacteria</taxon>
        <taxon>Thermodesulfobacteriales</taxon>
        <taxon>Thermodesulfobacteriaceae</taxon>
        <taxon>Thermosulfurimonas</taxon>
    </lineage>
</organism>
<feature type="coiled-coil region" evidence="1">
    <location>
        <begin position="107"/>
        <end position="149"/>
    </location>
</feature>
<reference evidence="2 3" key="1">
    <citation type="submission" date="2016-04" db="EMBL/GenBank/DDBJ databases">
        <title>Genome analysis of Thermosulfurimonas dismutans, the first thermophilic sulfur-disproportionating bacterium of the phylum Thermodesulfobacteria.</title>
        <authorList>
            <person name="Mardanov A.V."/>
            <person name="Beletsky A.V."/>
            <person name="Kadnikov V.V."/>
            <person name="Slobodkin A.I."/>
            <person name="Ravin N.V."/>
        </authorList>
    </citation>
    <scope>NUCLEOTIDE SEQUENCE [LARGE SCALE GENOMIC DNA]</scope>
    <source>
        <strain evidence="2 3">S95</strain>
    </source>
</reference>
<comment type="caution">
    <text evidence="2">The sequence shown here is derived from an EMBL/GenBank/DDBJ whole genome shotgun (WGS) entry which is preliminary data.</text>
</comment>
<proteinExistence type="predicted"/>
<dbReference type="Proteomes" id="UP000078390">
    <property type="component" value="Unassembled WGS sequence"/>
</dbReference>
<dbReference type="AlphaFoldDB" id="A0A179D4T6"/>
<dbReference type="EMBL" id="LWLG01000004">
    <property type="protein sequence ID" value="OAQ20983.1"/>
    <property type="molecule type" value="Genomic_DNA"/>
</dbReference>
<dbReference type="InterPro" id="IPR046598">
    <property type="entry name" value="DUF6657"/>
</dbReference>
<dbReference type="Pfam" id="PF20362">
    <property type="entry name" value="DUF6657"/>
    <property type="match status" value="1"/>
</dbReference>